<dbReference type="RefSeq" id="XP_044569812.1">
    <property type="nucleotide sequence ID" value="XM_044704457.1"/>
</dbReference>
<sequence>MNKPSSIVVEELHEETDDEDIPDYSQWSFKKEENKTPLNLLPGGGDQVLEENDQDEEIPNYSDWSFQKDKRLDDQSSKTNSRKILSEEDEEESLQEGKKELPKDKLSDQLQQSLSKFRKSSDDEEFSFIPKKQQKAKNQTNIVIQKDKNKYDFSDILYNLDEDEDSDNDIETLSYEEWKQRQEFKTRNKGPFDLLESLKKMSDLVSPLDKPLNPQMTEMEHKLMLEWMFPICKYKQK</sequence>
<dbReference type="VEuPathDB" id="AmoebaDB:NfTy_025500"/>
<feature type="compositionally biased region" description="Basic and acidic residues" evidence="1">
    <location>
        <begin position="95"/>
        <end position="107"/>
    </location>
</feature>
<evidence type="ECO:0000313" key="2">
    <source>
        <dbReference type="EMBL" id="KAF0985099.1"/>
    </source>
</evidence>
<protein>
    <submittedName>
        <fullName evidence="2">Uncharacterized protein</fullName>
    </submittedName>
</protein>
<gene>
    <name evidence="2" type="ORF">FDP41_000138</name>
</gene>
<proteinExistence type="predicted"/>
<dbReference type="AlphaFoldDB" id="A0A6A5CII3"/>
<evidence type="ECO:0000313" key="3">
    <source>
        <dbReference type="Proteomes" id="UP000444721"/>
    </source>
</evidence>
<accession>A0A6A5CII3</accession>
<comment type="caution">
    <text evidence="2">The sequence shown here is derived from an EMBL/GenBank/DDBJ whole genome shotgun (WGS) entry which is preliminary data.</text>
</comment>
<keyword evidence="3" id="KW-1185">Reference proteome</keyword>
<dbReference type="VEuPathDB" id="AmoebaDB:NF0011450"/>
<organism evidence="2 3">
    <name type="scientific">Naegleria fowleri</name>
    <name type="common">Brain eating amoeba</name>
    <dbReference type="NCBI Taxonomy" id="5763"/>
    <lineage>
        <taxon>Eukaryota</taxon>
        <taxon>Discoba</taxon>
        <taxon>Heterolobosea</taxon>
        <taxon>Tetramitia</taxon>
        <taxon>Eutetramitia</taxon>
        <taxon>Vahlkampfiidae</taxon>
        <taxon>Naegleria</taxon>
    </lineage>
</organism>
<dbReference type="EMBL" id="VFQX01000001">
    <property type="protein sequence ID" value="KAF0985099.1"/>
    <property type="molecule type" value="Genomic_DNA"/>
</dbReference>
<dbReference type="VEuPathDB" id="AmoebaDB:FDP41_000138"/>
<feature type="compositionally biased region" description="Basic and acidic residues" evidence="1">
    <location>
        <begin position="66"/>
        <end position="76"/>
    </location>
</feature>
<feature type="region of interest" description="Disordered" evidence="1">
    <location>
        <begin position="1"/>
        <end position="133"/>
    </location>
</feature>
<evidence type="ECO:0000256" key="1">
    <source>
        <dbReference type="SAM" id="MobiDB-lite"/>
    </source>
</evidence>
<feature type="compositionally biased region" description="Acidic residues" evidence="1">
    <location>
        <begin position="48"/>
        <end position="58"/>
    </location>
</feature>
<dbReference type="GeneID" id="68107356"/>
<feature type="compositionally biased region" description="Acidic residues" evidence="1">
    <location>
        <begin position="12"/>
        <end position="22"/>
    </location>
</feature>
<dbReference type="Proteomes" id="UP000444721">
    <property type="component" value="Unassembled WGS sequence"/>
</dbReference>
<dbReference type="OrthoDB" id="10409274at2759"/>
<name>A0A6A5CII3_NAEFO</name>
<reference evidence="2 3" key="1">
    <citation type="journal article" date="2019" name="Sci. Rep.">
        <title>Nanopore sequencing improves the draft genome of the human pathogenic amoeba Naegleria fowleri.</title>
        <authorList>
            <person name="Liechti N."/>
            <person name="Schurch N."/>
            <person name="Bruggmann R."/>
            <person name="Wittwer M."/>
        </authorList>
    </citation>
    <scope>NUCLEOTIDE SEQUENCE [LARGE SCALE GENOMIC DNA]</scope>
    <source>
        <strain evidence="2 3">ATCC 30894</strain>
    </source>
</reference>